<evidence type="ECO:0000313" key="2">
    <source>
        <dbReference type="Proteomes" id="UP000193090"/>
    </source>
</evidence>
<protein>
    <submittedName>
        <fullName evidence="1">Hydrolase</fullName>
    </submittedName>
</protein>
<dbReference type="OrthoDB" id="2373347at2"/>
<dbReference type="GO" id="GO:0016787">
    <property type="term" value="F:hydrolase activity"/>
    <property type="evidence" value="ECO:0007669"/>
    <property type="project" value="UniProtKB-KW"/>
</dbReference>
<accession>A0A1X2EE76</accession>
<organism evidence="1 2">
    <name type="scientific">Mycolicibacillus trivialis</name>
    <dbReference type="NCBI Taxonomy" id="1798"/>
    <lineage>
        <taxon>Bacteria</taxon>
        <taxon>Bacillati</taxon>
        <taxon>Actinomycetota</taxon>
        <taxon>Actinomycetes</taxon>
        <taxon>Mycobacteriales</taxon>
        <taxon>Mycobacteriaceae</taxon>
        <taxon>Mycolicibacillus</taxon>
    </lineage>
</organism>
<proteinExistence type="predicted"/>
<reference evidence="1 2" key="1">
    <citation type="submission" date="2016-01" db="EMBL/GenBank/DDBJ databases">
        <title>The new phylogeny of the genus Mycobacterium.</title>
        <authorList>
            <person name="Tarcisio F."/>
            <person name="Conor M."/>
            <person name="Antonella G."/>
            <person name="Elisabetta G."/>
            <person name="Giulia F.S."/>
            <person name="Sara T."/>
            <person name="Anna F."/>
            <person name="Clotilde B."/>
            <person name="Roberto B."/>
            <person name="Veronica D.S."/>
            <person name="Fabio R."/>
            <person name="Monica P."/>
            <person name="Olivier J."/>
            <person name="Enrico T."/>
            <person name="Nicola S."/>
        </authorList>
    </citation>
    <scope>NUCLEOTIDE SEQUENCE [LARGE SCALE GENOMIC DNA]</scope>
    <source>
        <strain evidence="1 2">DSM 44153</strain>
    </source>
</reference>
<dbReference type="SUPFAM" id="SSF56281">
    <property type="entry name" value="Metallo-hydrolase/oxidoreductase"/>
    <property type="match status" value="1"/>
</dbReference>
<dbReference type="PANTHER" id="PTHR36839:SF1">
    <property type="entry name" value="METALLO-BETA-LACTAMASE FAMILY PROTEIN (AFU_ORTHOLOGUE AFUA_5G12770)"/>
    <property type="match status" value="1"/>
</dbReference>
<comment type="caution">
    <text evidence="1">The sequence shown here is derived from an EMBL/GenBank/DDBJ whole genome shotgun (WGS) entry which is preliminary data.</text>
</comment>
<dbReference type="Proteomes" id="UP000193090">
    <property type="component" value="Unassembled WGS sequence"/>
</dbReference>
<dbReference type="PANTHER" id="PTHR36839">
    <property type="entry name" value="METALLO-BETA-LACTAMASE FAMILY PROTEIN (AFU_ORTHOLOGUE AFUA_5G12770)"/>
    <property type="match status" value="1"/>
</dbReference>
<dbReference type="Gene3D" id="3.60.15.10">
    <property type="entry name" value="Ribonuclease Z/Hydroxyacylglutathione hydrolase-like"/>
    <property type="match status" value="1"/>
</dbReference>
<keyword evidence="1" id="KW-0378">Hydrolase</keyword>
<dbReference type="EMBL" id="LQPZ01000052">
    <property type="protein sequence ID" value="ORW98942.1"/>
    <property type="molecule type" value="Genomic_DNA"/>
</dbReference>
<name>A0A1X2EE76_9MYCO</name>
<evidence type="ECO:0000313" key="1">
    <source>
        <dbReference type="EMBL" id="ORW98942.1"/>
    </source>
</evidence>
<keyword evidence="2" id="KW-1185">Reference proteome</keyword>
<sequence>MTETDRRRVSFTRLGIVFWSCATCGVEHDATPEVCSICADERQWVPRTGQQWTTLEQLAAEGTHSHTEFLEPGLLVVGATPRFGIGQQAKLVVTEAGNLLWDPCGFLDDAAVAAVAAQGPVIGIAASHPHMFGAQVEWSRRLGDVPVYVNAADAEWVRRPDPVIQQWSGTLSLTDALTLVQVGGHFPGNAVAHWRDGANGRGVLLTGDTIFPNPDRASVGFMRSYPNLIPLSGAVVARMAATLAALRFDRAYGLFTNAIETDAQAVVQRSAERHIAWVRGDYDDLT</sequence>
<dbReference type="AlphaFoldDB" id="A0A1X2EE76"/>
<gene>
    <name evidence="1" type="ORF">AWC30_17020</name>
</gene>
<dbReference type="STRING" id="1798.AWC30_17020"/>
<dbReference type="InterPro" id="IPR036866">
    <property type="entry name" value="RibonucZ/Hydroxyglut_hydro"/>
</dbReference>